<dbReference type="Gene3D" id="1.20.120.550">
    <property type="entry name" value="Membrane associated eicosanoid/glutathione metabolism-like domain"/>
    <property type="match status" value="1"/>
</dbReference>
<reference evidence="8" key="1">
    <citation type="journal article" date="2014" name="Genome Announc.">
        <title>Draft genome sequence of the formaldehyde-resistant fungus Byssochlamys spectabilis No. 5 (anamorph Paecilomyces variotii No. 5) (NBRC109023).</title>
        <authorList>
            <person name="Oka T."/>
            <person name="Ekino K."/>
            <person name="Fukuda K."/>
            <person name="Nomura Y."/>
        </authorList>
    </citation>
    <scope>NUCLEOTIDE SEQUENCE [LARGE SCALE GENOMIC DNA]</scope>
    <source>
        <strain evidence="8">No. 5 / NBRC 109023</strain>
    </source>
</reference>
<dbReference type="PANTHER" id="PTHR48081">
    <property type="entry name" value="AB HYDROLASE SUPERFAMILY PROTEIN C4A8.06C"/>
    <property type="match status" value="1"/>
</dbReference>
<dbReference type="InterPro" id="IPR001129">
    <property type="entry name" value="Membr-assoc_MAPEG"/>
</dbReference>
<keyword evidence="4" id="KW-1133">Transmembrane helix</keyword>
<dbReference type="Gene3D" id="3.40.50.1820">
    <property type="entry name" value="alpha/beta hydrolase"/>
    <property type="match status" value="1"/>
</dbReference>
<dbReference type="InterPro" id="IPR023352">
    <property type="entry name" value="MAPEG-like_dom_sf"/>
</dbReference>
<dbReference type="HOGENOM" id="CLU_524765_0_0_1"/>
<dbReference type="GO" id="GO:0016787">
    <property type="term" value="F:hydrolase activity"/>
    <property type="evidence" value="ECO:0007669"/>
    <property type="project" value="UniProtKB-KW"/>
</dbReference>
<sequence>MPLLTALGLSGATTTTSIPSYGPAALIFHFLFAYGVLSSRTLKQFYGLDHNVSPREDLAKYGDAAVREGKISQKTLNMLKRNESAHANAVENYALLVAGVSLATIAGVDRVVVNQAVATYTVARIAHSTYFWRFKFRNCVSNVDGSASPSMQIYNLKYSPRTVTVAIVGSKTKTPGPDLLEINMAVTKTFAYKNIQGKPLELDVTVADEKPSQTQPAILFYHGGYLITGDRHHAPRWLIQAAIQRRWAFISADYRTLPESTGFELADDLFDAYKFVTQTLNNHIPNLVDPNRLIIAGSSGGGYCSILGAVRFRDPAPVAVLPIYPMADPTSEKWTTDKHWPKDLSASATEETIKEMNQRIANKEISFGQRFPVDPKGPTLENHERWRYLRAILESGLYVDYLTGVKGLGPAIAEKGKDAIPEQARPLFPKDFSITKDLPPLVVVHGLEDRQVPHEDGEAVVEKARAAGVNVTYFPVQGADHDFDLKYDSVEDGKDTQDPEKKALLGCLEMLDKLVSSSS</sequence>
<dbReference type="GO" id="GO:0016020">
    <property type="term" value="C:membrane"/>
    <property type="evidence" value="ECO:0007669"/>
    <property type="project" value="UniProtKB-SubCell"/>
</dbReference>
<dbReference type="Pfam" id="PF01124">
    <property type="entry name" value="MAPEG"/>
    <property type="match status" value="1"/>
</dbReference>
<dbReference type="InterPro" id="IPR050300">
    <property type="entry name" value="GDXG_lipolytic_enzyme"/>
</dbReference>
<name>V5I0P5_BYSSN</name>
<proteinExistence type="predicted"/>
<keyword evidence="2" id="KW-0812">Transmembrane</keyword>
<comment type="subcellular location">
    <subcellularLocation>
        <location evidence="1">Membrane</location>
    </subcellularLocation>
</comment>
<keyword evidence="3" id="KW-0378">Hydrolase</keyword>
<keyword evidence="5" id="KW-0472">Membrane</keyword>
<comment type="caution">
    <text evidence="7">The sequence shown here is derived from an EMBL/GenBank/DDBJ whole genome shotgun (WGS) entry which is preliminary data.</text>
</comment>
<dbReference type="OrthoDB" id="19653at2759"/>
<dbReference type="InterPro" id="IPR029058">
    <property type="entry name" value="AB_hydrolase_fold"/>
</dbReference>
<evidence type="ECO:0000256" key="3">
    <source>
        <dbReference type="ARBA" id="ARBA00022801"/>
    </source>
</evidence>
<dbReference type="Proteomes" id="UP000018001">
    <property type="component" value="Unassembled WGS sequence"/>
</dbReference>
<dbReference type="InterPro" id="IPR013094">
    <property type="entry name" value="AB_hydrolase_3"/>
</dbReference>
<dbReference type="EMBL" id="BAUL01000148">
    <property type="protein sequence ID" value="GAD96090.1"/>
    <property type="molecule type" value="Genomic_DNA"/>
</dbReference>
<dbReference type="PANTHER" id="PTHR48081:SF3">
    <property type="entry name" value="ALPHA_BETA HYDROLASE FOLD-3 DOMAIN-CONTAINING PROTEIN"/>
    <property type="match status" value="1"/>
</dbReference>
<dbReference type="SUPFAM" id="SSF161084">
    <property type="entry name" value="MAPEG domain-like"/>
    <property type="match status" value="1"/>
</dbReference>
<dbReference type="SUPFAM" id="SSF53474">
    <property type="entry name" value="alpha/beta-Hydrolases"/>
    <property type="match status" value="1"/>
</dbReference>
<evidence type="ECO:0000256" key="2">
    <source>
        <dbReference type="ARBA" id="ARBA00022692"/>
    </source>
</evidence>
<keyword evidence="8" id="KW-1185">Reference proteome</keyword>
<evidence type="ECO:0000313" key="7">
    <source>
        <dbReference type="EMBL" id="GAD96090.1"/>
    </source>
</evidence>
<accession>V5I0P5</accession>
<evidence type="ECO:0000256" key="1">
    <source>
        <dbReference type="ARBA" id="ARBA00004370"/>
    </source>
</evidence>
<feature type="domain" description="Alpha/beta hydrolase fold-3" evidence="6">
    <location>
        <begin position="218"/>
        <end position="357"/>
    </location>
</feature>
<gene>
    <name evidence="7" type="ORF">PVAR5_4739</name>
</gene>
<dbReference type="eggNOG" id="ENOG502SE3P">
    <property type="taxonomic scope" value="Eukaryota"/>
</dbReference>
<evidence type="ECO:0000256" key="5">
    <source>
        <dbReference type="ARBA" id="ARBA00023136"/>
    </source>
</evidence>
<evidence type="ECO:0000313" key="8">
    <source>
        <dbReference type="Proteomes" id="UP000018001"/>
    </source>
</evidence>
<evidence type="ECO:0000256" key="4">
    <source>
        <dbReference type="ARBA" id="ARBA00022989"/>
    </source>
</evidence>
<dbReference type="InParanoid" id="V5I0P5"/>
<dbReference type="Pfam" id="PF07859">
    <property type="entry name" value="Abhydrolase_3"/>
    <property type="match status" value="1"/>
</dbReference>
<dbReference type="AlphaFoldDB" id="V5I0P5"/>
<organism evidence="7 8">
    <name type="scientific">Byssochlamys spectabilis (strain No. 5 / NBRC 109023)</name>
    <name type="common">Paecilomyces variotii</name>
    <dbReference type="NCBI Taxonomy" id="1356009"/>
    <lineage>
        <taxon>Eukaryota</taxon>
        <taxon>Fungi</taxon>
        <taxon>Dikarya</taxon>
        <taxon>Ascomycota</taxon>
        <taxon>Pezizomycotina</taxon>
        <taxon>Eurotiomycetes</taxon>
        <taxon>Eurotiomycetidae</taxon>
        <taxon>Eurotiales</taxon>
        <taxon>Thermoascaceae</taxon>
        <taxon>Paecilomyces</taxon>
    </lineage>
</organism>
<evidence type="ECO:0000259" key="6">
    <source>
        <dbReference type="Pfam" id="PF07859"/>
    </source>
</evidence>
<protein>
    <recommendedName>
        <fullName evidence="6">Alpha/beta hydrolase fold-3 domain-containing protein</fullName>
    </recommendedName>
</protein>